<dbReference type="InterPro" id="IPR043128">
    <property type="entry name" value="Rev_trsase/Diguanyl_cyclase"/>
</dbReference>
<dbReference type="InterPro" id="IPR000160">
    <property type="entry name" value="GGDEF_dom"/>
</dbReference>
<comment type="caution">
    <text evidence="2">The sequence shown here is derived from an EMBL/GenBank/DDBJ whole genome shotgun (WGS) entry which is preliminary data.</text>
</comment>
<dbReference type="InterPro" id="IPR029787">
    <property type="entry name" value="Nucleotide_cyclase"/>
</dbReference>
<dbReference type="InterPro" id="IPR035965">
    <property type="entry name" value="PAS-like_dom_sf"/>
</dbReference>
<dbReference type="Proteomes" id="UP000282818">
    <property type="component" value="Unassembled WGS sequence"/>
</dbReference>
<name>A0A437QCM0_9GAMM</name>
<dbReference type="PANTHER" id="PTHR44757:SF2">
    <property type="entry name" value="BIOFILM ARCHITECTURE MAINTENANCE PROTEIN MBAA"/>
    <property type="match status" value="1"/>
</dbReference>
<organism evidence="2 3">
    <name type="scientific">Neptunomonas marina</name>
    <dbReference type="NCBI Taxonomy" id="1815562"/>
    <lineage>
        <taxon>Bacteria</taxon>
        <taxon>Pseudomonadati</taxon>
        <taxon>Pseudomonadota</taxon>
        <taxon>Gammaproteobacteria</taxon>
        <taxon>Oceanospirillales</taxon>
        <taxon>Oceanospirillaceae</taxon>
        <taxon>Neptunomonas</taxon>
    </lineage>
</organism>
<accession>A0A437QCM0</accession>
<dbReference type="SUPFAM" id="SSF55785">
    <property type="entry name" value="PYP-like sensor domain (PAS domain)"/>
    <property type="match status" value="1"/>
</dbReference>
<evidence type="ECO:0000313" key="3">
    <source>
        <dbReference type="Proteomes" id="UP000282818"/>
    </source>
</evidence>
<evidence type="ECO:0000259" key="1">
    <source>
        <dbReference type="PROSITE" id="PS50887"/>
    </source>
</evidence>
<dbReference type="PROSITE" id="PS50887">
    <property type="entry name" value="GGDEF"/>
    <property type="match status" value="1"/>
</dbReference>
<feature type="domain" description="GGDEF" evidence="1">
    <location>
        <begin position="155"/>
        <end position="283"/>
    </location>
</feature>
<evidence type="ECO:0000313" key="2">
    <source>
        <dbReference type="EMBL" id="RVU32266.1"/>
    </source>
</evidence>
<proteinExistence type="predicted"/>
<dbReference type="InterPro" id="IPR013656">
    <property type="entry name" value="PAS_4"/>
</dbReference>
<dbReference type="Pfam" id="PF00990">
    <property type="entry name" value="GGDEF"/>
    <property type="match status" value="1"/>
</dbReference>
<dbReference type="SMART" id="SM00267">
    <property type="entry name" value="GGDEF"/>
    <property type="match status" value="1"/>
</dbReference>
<gene>
    <name evidence="2" type="ORF">EOE65_01030</name>
</gene>
<dbReference type="Gene3D" id="3.30.70.270">
    <property type="match status" value="1"/>
</dbReference>
<dbReference type="EMBL" id="SACQ01000001">
    <property type="protein sequence ID" value="RVU32266.1"/>
    <property type="molecule type" value="Genomic_DNA"/>
</dbReference>
<dbReference type="Pfam" id="PF08448">
    <property type="entry name" value="PAS_4"/>
    <property type="match status" value="1"/>
</dbReference>
<dbReference type="Gene3D" id="3.30.450.20">
    <property type="entry name" value="PAS domain"/>
    <property type="match status" value="1"/>
</dbReference>
<dbReference type="InterPro" id="IPR052155">
    <property type="entry name" value="Biofilm_reg_signaling"/>
</dbReference>
<sequence>MVDETLSLDTLLEGSPTAAIAVDAQYHIHYANEAAVQLFHTQRDDLLNMALRQLNQSSDVVEALEAFTEDAQLSAEASTHRLSLVSGDGLHHYRVTFSPIDSHIALFFQDVSDLVEMEKSLKDQATHDTLTGLFNRRQLFTMGSQDVARVKRYRTPYSILIVSIANIRDINQTYGYVMGDHALICVARTLQEQLRESDYVARLDNKSFVVCLIDATLEQTSLVEKRILNALGQRKVRIADSTIPIKIATGAAEFQAETDQLFDDLLLRAEHEEYEREQKMHGS</sequence>
<dbReference type="RefSeq" id="WP_127692435.1">
    <property type="nucleotide sequence ID" value="NZ_SACQ01000001.1"/>
</dbReference>
<dbReference type="InterPro" id="IPR000014">
    <property type="entry name" value="PAS"/>
</dbReference>
<dbReference type="SMART" id="SM00091">
    <property type="entry name" value="PAS"/>
    <property type="match status" value="1"/>
</dbReference>
<dbReference type="NCBIfam" id="TIGR00254">
    <property type="entry name" value="GGDEF"/>
    <property type="match status" value="1"/>
</dbReference>
<keyword evidence="3" id="KW-1185">Reference proteome</keyword>
<dbReference type="CDD" id="cd00130">
    <property type="entry name" value="PAS"/>
    <property type="match status" value="1"/>
</dbReference>
<dbReference type="PANTHER" id="PTHR44757">
    <property type="entry name" value="DIGUANYLATE CYCLASE DGCP"/>
    <property type="match status" value="1"/>
</dbReference>
<protein>
    <submittedName>
        <fullName evidence="2">Diguanylate cyclase</fullName>
    </submittedName>
</protein>
<dbReference type="CDD" id="cd01949">
    <property type="entry name" value="GGDEF"/>
    <property type="match status" value="1"/>
</dbReference>
<dbReference type="SUPFAM" id="SSF55073">
    <property type="entry name" value="Nucleotide cyclase"/>
    <property type="match status" value="1"/>
</dbReference>
<reference evidence="2 3" key="1">
    <citation type="submission" date="2019-01" db="EMBL/GenBank/DDBJ databases">
        <authorList>
            <person name="Chen W.-M."/>
        </authorList>
    </citation>
    <scope>NUCLEOTIDE SEQUENCE [LARGE SCALE GENOMIC DNA]</scope>
    <source>
        <strain evidence="2 3">HPM-16</strain>
    </source>
</reference>
<dbReference type="AlphaFoldDB" id="A0A437QCM0"/>